<gene>
    <name evidence="1" type="ORF">LUCI_1206</name>
</gene>
<dbReference type="OrthoDB" id="1653798at2"/>
<dbReference type="PANTHER" id="PTHR36112">
    <property type="entry name" value="RIBOSOMAL RNA SMALL SUBUNIT METHYLTRANSFERASE J"/>
    <property type="match status" value="1"/>
</dbReference>
<dbReference type="EMBL" id="UPPP01000061">
    <property type="protein sequence ID" value="VBB05995.1"/>
    <property type="molecule type" value="Genomic_DNA"/>
</dbReference>
<sequence length="260" mass="28214">MIITTVHHPSPNLEEQAHETAKSLMLPFVARENHSLAALKAQYHTENILVMTTQGPLVHTAGGEYFFHLSMADLRIKNLTNGKHDHMVTAMGLQPGMSVLDCTLGLASDAVVASFVTGEGGTVVGLEVSPAVAMIAQYGLANFVGDDERITTALRRIQVKNIDYDSYLAGLPPGSFDIIYLDPMFRCPVVTSANVKPLRYLADMRPVSRAAIEQACRVAKQRVVIKEAHESPEFKRLGITNLTGGKYSSVQYGVIPAGSH</sequence>
<protein>
    <submittedName>
        <fullName evidence="1">Ribosomal rna small subunit methyltransferase j</fullName>
    </submittedName>
</protein>
<accession>A0A498R4D9</accession>
<reference evidence="1 2" key="1">
    <citation type="submission" date="2018-06" db="EMBL/GenBank/DDBJ databases">
        <authorList>
            <person name="Strepis N."/>
        </authorList>
    </citation>
    <scope>NUCLEOTIDE SEQUENCE [LARGE SCALE GENOMIC DNA]</scope>
    <source>
        <strain evidence="1">LUCI</strain>
    </source>
</reference>
<dbReference type="InterPro" id="IPR029063">
    <property type="entry name" value="SAM-dependent_MTases_sf"/>
</dbReference>
<keyword evidence="2" id="KW-1185">Reference proteome</keyword>
<dbReference type="Proteomes" id="UP000277811">
    <property type="component" value="Unassembled WGS sequence"/>
</dbReference>
<keyword evidence="1" id="KW-0808">Transferase</keyword>
<dbReference type="InterPro" id="IPR007536">
    <property type="entry name" value="16SrRNA_methylTrfase_J"/>
</dbReference>
<evidence type="ECO:0000313" key="2">
    <source>
        <dbReference type="Proteomes" id="UP000277811"/>
    </source>
</evidence>
<dbReference type="PANTHER" id="PTHR36112:SF1">
    <property type="entry name" value="RIBOSOMAL RNA SMALL SUBUNIT METHYLTRANSFERASE J"/>
    <property type="match status" value="1"/>
</dbReference>
<organism evidence="1 2">
    <name type="scientific">Lucifera butyrica</name>
    <dbReference type="NCBI Taxonomy" id="1351585"/>
    <lineage>
        <taxon>Bacteria</taxon>
        <taxon>Bacillati</taxon>
        <taxon>Bacillota</taxon>
        <taxon>Negativicutes</taxon>
        <taxon>Veillonellales</taxon>
        <taxon>Veillonellaceae</taxon>
        <taxon>Lucifera</taxon>
    </lineage>
</organism>
<evidence type="ECO:0000313" key="1">
    <source>
        <dbReference type="EMBL" id="VBB05995.1"/>
    </source>
</evidence>
<name>A0A498R4D9_9FIRM</name>
<dbReference type="Pfam" id="PF04445">
    <property type="entry name" value="SAM_MT"/>
    <property type="match status" value="1"/>
</dbReference>
<dbReference type="SUPFAM" id="SSF53335">
    <property type="entry name" value="S-adenosyl-L-methionine-dependent methyltransferases"/>
    <property type="match status" value="1"/>
</dbReference>
<proteinExistence type="predicted"/>
<dbReference type="RefSeq" id="WP_122626961.1">
    <property type="nucleotide sequence ID" value="NZ_UPPP01000061.1"/>
</dbReference>
<dbReference type="Gene3D" id="3.40.50.150">
    <property type="entry name" value="Vaccinia Virus protein VP39"/>
    <property type="match status" value="1"/>
</dbReference>
<dbReference type="GO" id="GO:0008990">
    <property type="term" value="F:rRNA (guanine-N2-)-methyltransferase activity"/>
    <property type="evidence" value="ECO:0007669"/>
    <property type="project" value="InterPro"/>
</dbReference>
<dbReference type="AlphaFoldDB" id="A0A498R4D9"/>
<keyword evidence="1" id="KW-0489">Methyltransferase</keyword>
<dbReference type="CDD" id="cd02440">
    <property type="entry name" value="AdoMet_MTases"/>
    <property type="match status" value="1"/>
</dbReference>